<protein>
    <recommendedName>
        <fullName evidence="7">Orotidine 5'-phosphate decarboxylase</fullName>
        <ecNumber evidence="7">4.1.1.23</ecNumber>
    </recommendedName>
    <alternativeName>
        <fullName evidence="7">OMP decarboxylase</fullName>
        <shortName evidence="7">OMPDCase</shortName>
        <shortName evidence="7">OMPdecase</shortName>
    </alternativeName>
</protein>
<keyword evidence="5 7" id="KW-0456">Lyase</keyword>
<dbReference type="InterPro" id="IPR018089">
    <property type="entry name" value="OMPdecase_AS"/>
</dbReference>
<evidence type="ECO:0000256" key="2">
    <source>
        <dbReference type="ARBA" id="ARBA00008847"/>
    </source>
</evidence>
<reference evidence="9 10" key="1">
    <citation type="submission" date="2015-10" db="EMBL/GenBank/DDBJ databases">
        <title>Metagenome-Assembled Genomes uncover a global brackish microbiome.</title>
        <authorList>
            <person name="Hugerth L.W."/>
            <person name="Larsson J."/>
            <person name="Alneberg J."/>
            <person name="Lindh M.V."/>
            <person name="Legrand C."/>
            <person name="Pinhassi J."/>
            <person name="Andersson A.F."/>
        </authorList>
    </citation>
    <scope>NUCLEOTIDE SEQUENCE [LARGE SCALE GENOMIC DNA]</scope>
    <source>
        <strain evidence="9">BACL6 MAG-120924-bin43</strain>
    </source>
</reference>
<comment type="caution">
    <text evidence="9">The sequence shown here is derived from an EMBL/GenBank/DDBJ whole genome shotgun (WGS) entry which is preliminary data.</text>
</comment>
<dbReference type="InterPro" id="IPR011995">
    <property type="entry name" value="OMPdecase_type-2"/>
</dbReference>
<dbReference type="SUPFAM" id="SSF51366">
    <property type="entry name" value="Ribulose-phoshate binding barrel"/>
    <property type="match status" value="1"/>
</dbReference>
<dbReference type="EMBL" id="LIBJ01000016">
    <property type="protein sequence ID" value="KRO49360.1"/>
    <property type="molecule type" value="Genomic_DNA"/>
</dbReference>
<evidence type="ECO:0000256" key="4">
    <source>
        <dbReference type="ARBA" id="ARBA00022975"/>
    </source>
</evidence>
<dbReference type="PANTHER" id="PTHR43375">
    <property type="entry name" value="OROTIDINE 5'-PHOSPHATE DECARBOXYLASE"/>
    <property type="match status" value="1"/>
</dbReference>
<accession>A0A0R2QJT7</accession>
<evidence type="ECO:0000256" key="7">
    <source>
        <dbReference type="HAMAP-Rule" id="MF_01215"/>
    </source>
</evidence>
<sequence>MGFTSKLNSAWATSNSALCVGLDPDIDKLPAHLQADPLGVQKFCIDIVDATADTVCAFKPQIAYFAAIGAEAQLQAVCDHIRTQYPHIVLILDAKRGDIGDTASLYAREAYERYQADAVTVNPYLGTDSLEPFLRTTGKGTIVLCRTSNPGSAEFQSQLINNEPLYQVIARTAATKWNTVGDCALVVGATYPTELAEVRAIVGDMPLLVPGIGAQGGDVQAAVTSGRTANGTGLIINSSRAVLYASNGTDFAHAARTVALSTRDAIRQFSN</sequence>
<dbReference type="Gene3D" id="3.20.20.70">
    <property type="entry name" value="Aldolase class I"/>
    <property type="match status" value="1"/>
</dbReference>
<proteinExistence type="inferred from homology"/>
<evidence type="ECO:0000313" key="9">
    <source>
        <dbReference type="EMBL" id="KRO49360.1"/>
    </source>
</evidence>
<dbReference type="NCBIfam" id="TIGR02127">
    <property type="entry name" value="pyrF_sub2"/>
    <property type="match status" value="1"/>
</dbReference>
<dbReference type="Pfam" id="PF00215">
    <property type="entry name" value="OMPdecase"/>
    <property type="match status" value="1"/>
</dbReference>
<evidence type="ECO:0000259" key="8">
    <source>
        <dbReference type="SMART" id="SM00934"/>
    </source>
</evidence>
<dbReference type="GO" id="GO:0004590">
    <property type="term" value="F:orotidine-5'-phosphate decarboxylase activity"/>
    <property type="evidence" value="ECO:0007669"/>
    <property type="project" value="UniProtKB-UniRule"/>
</dbReference>
<comment type="similarity">
    <text evidence="2 7">Belongs to the OMP decarboxylase family. Type 2 subfamily.</text>
</comment>
<evidence type="ECO:0000313" key="10">
    <source>
        <dbReference type="Proteomes" id="UP000051017"/>
    </source>
</evidence>
<dbReference type="InterPro" id="IPR011060">
    <property type="entry name" value="RibuloseP-bd_barrel"/>
</dbReference>
<dbReference type="PANTHER" id="PTHR43375:SF1">
    <property type="entry name" value="OROTIDINE 5'-PHOSPHATE DECARBOXYLASE"/>
    <property type="match status" value="1"/>
</dbReference>
<dbReference type="EC" id="4.1.1.23" evidence="7"/>
<dbReference type="Proteomes" id="UP000051017">
    <property type="component" value="Unassembled WGS sequence"/>
</dbReference>
<dbReference type="GO" id="GO:0044205">
    <property type="term" value="P:'de novo' UMP biosynthetic process"/>
    <property type="evidence" value="ECO:0007669"/>
    <property type="project" value="UniProtKB-UniRule"/>
</dbReference>
<comment type="pathway">
    <text evidence="1 7">Pyrimidine metabolism; UMP biosynthesis via de novo pathway; UMP from orotate: step 2/2.</text>
</comment>
<evidence type="ECO:0000256" key="6">
    <source>
        <dbReference type="ARBA" id="ARBA00049157"/>
    </source>
</evidence>
<dbReference type="InterPro" id="IPR013785">
    <property type="entry name" value="Aldolase_TIM"/>
</dbReference>
<evidence type="ECO:0000256" key="5">
    <source>
        <dbReference type="ARBA" id="ARBA00023239"/>
    </source>
</evidence>
<dbReference type="UniPathway" id="UPA00070">
    <property type="reaction ID" value="UER00120"/>
</dbReference>
<feature type="active site" description="Proton donor" evidence="7">
    <location>
        <position position="95"/>
    </location>
</feature>
<feature type="domain" description="Orotidine 5'-phosphate decarboxylase" evidence="8">
    <location>
        <begin position="17"/>
        <end position="255"/>
    </location>
</feature>
<dbReference type="HAMAP" id="MF_01215">
    <property type="entry name" value="OMPdecase_type2"/>
    <property type="match status" value="1"/>
</dbReference>
<comment type="catalytic activity">
    <reaction evidence="6 7">
        <text>orotidine 5'-phosphate + H(+) = UMP + CO2</text>
        <dbReference type="Rhea" id="RHEA:11596"/>
        <dbReference type="ChEBI" id="CHEBI:15378"/>
        <dbReference type="ChEBI" id="CHEBI:16526"/>
        <dbReference type="ChEBI" id="CHEBI:57538"/>
        <dbReference type="ChEBI" id="CHEBI:57865"/>
        <dbReference type="EC" id="4.1.1.23"/>
    </reaction>
</comment>
<evidence type="ECO:0000256" key="3">
    <source>
        <dbReference type="ARBA" id="ARBA00022793"/>
    </source>
</evidence>
<dbReference type="PROSITE" id="PS00156">
    <property type="entry name" value="OMPDECASE"/>
    <property type="match status" value="1"/>
</dbReference>
<organism evidence="9 10">
    <name type="scientific">Acidimicrobiia bacterium BACL6 MAG-120924-bin43</name>
    <dbReference type="NCBI Taxonomy" id="1655583"/>
    <lineage>
        <taxon>Bacteria</taxon>
        <taxon>Bacillati</taxon>
        <taxon>Actinomycetota</taxon>
        <taxon>Acidimicrobiia</taxon>
        <taxon>acIV cluster</taxon>
    </lineage>
</organism>
<dbReference type="AlphaFoldDB" id="A0A0R2QJT7"/>
<dbReference type="CDD" id="cd04725">
    <property type="entry name" value="OMP_decarboxylase_like"/>
    <property type="match status" value="1"/>
</dbReference>
<dbReference type="SMART" id="SM00934">
    <property type="entry name" value="OMPdecase"/>
    <property type="match status" value="1"/>
</dbReference>
<dbReference type="GO" id="GO:0006207">
    <property type="term" value="P:'de novo' pyrimidine nucleobase biosynthetic process"/>
    <property type="evidence" value="ECO:0007669"/>
    <property type="project" value="InterPro"/>
</dbReference>
<dbReference type="InterPro" id="IPR001754">
    <property type="entry name" value="OMPdeCOase_dom"/>
</dbReference>
<evidence type="ECO:0000256" key="1">
    <source>
        <dbReference type="ARBA" id="ARBA00004861"/>
    </source>
</evidence>
<keyword evidence="4 7" id="KW-0665">Pyrimidine biosynthesis</keyword>
<keyword evidence="3 7" id="KW-0210">Decarboxylase</keyword>
<name>A0A0R2QJT7_9ACTN</name>
<gene>
    <name evidence="7 9" type="primary">pyrF</name>
    <name evidence="9" type="ORF">ABR75_08600</name>
</gene>